<keyword evidence="2" id="KW-1185">Reference proteome</keyword>
<dbReference type="GO" id="GO:0006355">
    <property type="term" value="P:regulation of DNA-templated transcription"/>
    <property type="evidence" value="ECO:0007669"/>
    <property type="project" value="InterPro"/>
</dbReference>
<reference evidence="1 2" key="1">
    <citation type="submission" date="2010-06" db="EMBL/GenBank/DDBJ databases">
        <title>Complete sequence of chromosome of Nitrosococcus watsoni C-113.</title>
        <authorList>
            <consortium name="US DOE Joint Genome Institute"/>
            <person name="Lucas S."/>
            <person name="Copeland A."/>
            <person name="Lapidus A."/>
            <person name="Cheng J.-F."/>
            <person name="Bruce D."/>
            <person name="Goodwin L."/>
            <person name="Pitluck S."/>
            <person name="Malfatti S.A."/>
            <person name="Chain P.S.G."/>
            <person name="Land M."/>
            <person name="Hauser L."/>
            <person name="Kyrpides N."/>
            <person name="Ivanova N."/>
            <person name="Cambell M.A."/>
            <person name="Heidelberg J.F."/>
            <person name="Klotz M.G."/>
            <person name="Woyke T."/>
        </authorList>
    </citation>
    <scope>NUCLEOTIDE SEQUENCE [LARGE SCALE GENOMIC DNA]</scope>
    <source>
        <strain evidence="1 2">C-113</strain>
    </source>
</reference>
<dbReference type="HOGENOM" id="CLU_125405_1_0_6"/>
<dbReference type="STRING" id="105559.Nwat_2867"/>
<dbReference type="InterPro" id="IPR035069">
    <property type="entry name" value="TTHA1013/TTHA0281-like"/>
</dbReference>
<dbReference type="EMBL" id="CP002086">
    <property type="protein sequence ID" value="ADJ29614.1"/>
    <property type="molecule type" value="Genomic_DNA"/>
</dbReference>
<dbReference type="InterPro" id="IPR010985">
    <property type="entry name" value="Ribbon_hlx_hlx"/>
</dbReference>
<dbReference type="SUPFAM" id="SSF47598">
    <property type="entry name" value="Ribbon-helix-helix"/>
    <property type="match status" value="1"/>
</dbReference>
<dbReference type="Gene3D" id="1.10.1220.10">
    <property type="entry name" value="Met repressor-like"/>
    <property type="match status" value="1"/>
</dbReference>
<accession>D8KBG7</accession>
<sequence>MMRIDQYTYRISWSQEDEEYVASCVEFPSLSWLDTTPEKALAGVRKIVAQCVEDMKESGEAIPEPLSVKSFSGRFMVRVPPQLHRQLAKLAAESGVSLNRLISHKLSQ</sequence>
<gene>
    <name evidence="1" type="ordered locus">Nwat_2867</name>
</gene>
<dbReference type="eggNOG" id="COG4226">
    <property type="taxonomic scope" value="Bacteria"/>
</dbReference>
<dbReference type="Gene3D" id="3.30.160.250">
    <property type="match status" value="1"/>
</dbReference>
<dbReference type="InterPro" id="IPR013321">
    <property type="entry name" value="Arc_rbn_hlx_hlx"/>
</dbReference>
<dbReference type="Pfam" id="PF05534">
    <property type="entry name" value="HicB"/>
    <property type="match status" value="1"/>
</dbReference>
<dbReference type="AlphaFoldDB" id="D8KBG7"/>
<name>D8KBG7_NITWC</name>
<protein>
    <submittedName>
        <fullName evidence="1">HicB family protein</fullName>
    </submittedName>
</protein>
<evidence type="ECO:0000313" key="2">
    <source>
        <dbReference type="Proteomes" id="UP000000393"/>
    </source>
</evidence>
<dbReference type="KEGG" id="nwa:Nwat_2867"/>
<organism evidence="1 2">
    <name type="scientific">Nitrosococcus watsoni (strain C-113)</name>
    <dbReference type="NCBI Taxonomy" id="105559"/>
    <lineage>
        <taxon>Bacteria</taxon>
        <taxon>Pseudomonadati</taxon>
        <taxon>Pseudomonadota</taxon>
        <taxon>Gammaproteobacteria</taxon>
        <taxon>Chromatiales</taxon>
        <taxon>Chromatiaceae</taxon>
        <taxon>Nitrosococcus</taxon>
    </lineage>
</organism>
<dbReference type="InterPro" id="IPR008651">
    <property type="entry name" value="Uncharacterised_HicB"/>
</dbReference>
<proteinExistence type="predicted"/>
<dbReference type="Proteomes" id="UP000000393">
    <property type="component" value="Chromosome"/>
</dbReference>
<evidence type="ECO:0000313" key="1">
    <source>
        <dbReference type="EMBL" id="ADJ29614.1"/>
    </source>
</evidence>
<dbReference type="SUPFAM" id="SSF143100">
    <property type="entry name" value="TTHA1013/TTHA0281-like"/>
    <property type="match status" value="1"/>
</dbReference>